<comment type="similarity">
    <text evidence="1">Belongs to the DeSI family.</text>
</comment>
<dbReference type="Proteomes" id="UP001165065">
    <property type="component" value="Unassembled WGS sequence"/>
</dbReference>
<evidence type="ECO:0000256" key="2">
    <source>
        <dbReference type="ARBA" id="ARBA00022670"/>
    </source>
</evidence>
<name>A0A9W7G611_9STRA</name>
<keyword evidence="3" id="KW-0378">Hydrolase</keyword>
<feature type="compositionally biased region" description="Basic and acidic residues" evidence="4">
    <location>
        <begin position="28"/>
        <end position="45"/>
    </location>
</feature>
<feature type="region of interest" description="Disordered" evidence="4">
    <location>
        <begin position="1"/>
        <end position="56"/>
    </location>
</feature>
<dbReference type="GO" id="GO:0101005">
    <property type="term" value="F:deubiquitinase activity"/>
    <property type="evidence" value="ECO:0007669"/>
    <property type="project" value="TreeGrafter"/>
</dbReference>
<accession>A0A9W7G611</accession>
<comment type="caution">
    <text evidence="6">The sequence shown here is derived from an EMBL/GenBank/DDBJ whole genome shotgun (WGS) entry which is preliminary data.</text>
</comment>
<gene>
    <name evidence="6" type="ORF">TrCOL_g2980</name>
</gene>
<dbReference type="PANTHER" id="PTHR12378">
    <property type="entry name" value="DESUMOYLATING ISOPEPTIDASE"/>
    <property type="match status" value="1"/>
</dbReference>
<dbReference type="InterPro" id="IPR008580">
    <property type="entry name" value="PPPDE_dom"/>
</dbReference>
<evidence type="ECO:0000256" key="4">
    <source>
        <dbReference type="SAM" id="MobiDB-lite"/>
    </source>
</evidence>
<evidence type="ECO:0000256" key="1">
    <source>
        <dbReference type="ARBA" id="ARBA00008140"/>
    </source>
</evidence>
<feature type="domain" description="PPPDE" evidence="5">
    <location>
        <begin position="89"/>
        <end position="243"/>
    </location>
</feature>
<protein>
    <recommendedName>
        <fullName evidence="5">PPPDE domain-containing protein</fullName>
    </recommendedName>
</protein>
<feature type="region of interest" description="Disordered" evidence="4">
    <location>
        <begin position="290"/>
        <end position="309"/>
    </location>
</feature>
<dbReference type="Pfam" id="PF05903">
    <property type="entry name" value="Peptidase_C97"/>
    <property type="match status" value="1"/>
</dbReference>
<dbReference type="AlphaFoldDB" id="A0A9W7G611"/>
<feature type="compositionally biased region" description="Acidic residues" evidence="4">
    <location>
        <begin position="294"/>
        <end position="309"/>
    </location>
</feature>
<dbReference type="Gene3D" id="3.90.1720.30">
    <property type="entry name" value="PPPDE domains"/>
    <property type="match status" value="1"/>
</dbReference>
<evidence type="ECO:0000313" key="7">
    <source>
        <dbReference type="Proteomes" id="UP001165065"/>
    </source>
</evidence>
<dbReference type="EMBL" id="BRYA01000817">
    <property type="protein sequence ID" value="GMI33362.1"/>
    <property type="molecule type" value="Genomic_DNA"/>
</dbReference>
<dbReference type="PANTHER" id="PTHR12378:SF80">
    <property type="entry name" value="IP06716P-RELATED"/>
    <property type="match status" value="1"/>
</dbReference>
<evidence type="ECO:0000256" key="3">
    <source>
        <dbReference type="ARBA" id="ARBA00022801"/>
    </source>
</evidence>
<sequence>MDGNGVSFDSAAKDGDNKGVSFAPAAKDGPEKQAQDIVKKTKHETASPSFYRPTPSRERAARSVYVSRPSVLGFGLNRLEQRIPEEMSHPVLLNIYELSPCCVCCVQCPCSPGILCGKLTCMGLFHCGIEFPGEREYTYNGRFGLFLNRKPREAVHTYHSPMRYAYSVIIGEHAATEEELMPMIVDLHERGYKLGQYNFIKRNCNHFCEDLCRLLGLPPPPRYLNRFARFGARFLYCRRNLVGSWEETEEERNAEKAEAFDRIASGKEDKVAAQRNVLKDSRYLTKDELASIGWDDEEDNENEEEEEKE</sequence>
<dbReference type="PROSITE" id="PS51858">
    <property type="entry name" value="PPPDE"/>
    <property type="match status" value="1"/>
</dbReference>
<keyword evidence="7" id="KW-1185">Reference proteome</keyword>
<keyword evidence="2" id="KW-0645">Protease</keyword>
<dbReference type="SMART" id="SM01179">
    <property type="entry name" value="DUF862"/>
    <property type="match status" value="1"/>
</dbReference>
<dbReference type="GO" id="GO:0006508">
    <property type="term" value="P:proteolysis"/>
    <property type="evidence" value="ECO:0007669"/>
    <property type="project" value="UniProtKB-KW"/>
</dbReference>
<evidence type="ECO:0000313" key="6">
    <source>
        <dbReference type="EMBL" id="GMI33362.1"/>
    </source>
</evidence>
<dbReference type="InterPro" id="IPR042266">
    <property type="entry name" value="PPPDE_sf"/>
</dbReference>
<dbReference type="OrthoDB" id="199698at2759"/>
<reference evidence="7" key="1">
    <citation type="journal article" date="2023" name="Commun. Biol.">
        <title>Genome analysis of Parmales, the sister group of diatoms, reveals the evolutionary specialization of diatoms from phago-mixotrophs to photoautotrophs.</title>
        <authorList>
            <person name="Ban H."/>
            <person name="Sato S."/>
            <person name="Yoshikawa S."/>
            <person name="Yamada K."/>
            <person name="Nakamura Y."/>
            <person name="Ichinomiya M."/>
            <person name="Sato N."/>
            <person name="Blanc-Mathieu R."/>
            <person name="Endo H."/>
            <person name="Kuwata A."/>
            <person name="Ogata H."/>
        </authorList>
    </citation>
    <scope>NUCLEOTIDE SEQUENCE [LARGE SCALE GENOMIC DNA]</scope>
</reference>
<evidence type="ECO:0000259" key="5">
    <source>
        <dbReference type="PROSITE" id="PS51858"/>
    </source>
</evidence>
<dbReference type="GO" id="GO:0016579">
    <property type="term" value="P:protein deubiquitination"/>
    <property type="evidence" value="ECO:0007669"/>
    <property type="project" value="TreeGrafter"/>
</dbReference>
<proteinExistence type="inferred from homology"/>
<organism evidence="6 7">
    <name type="scientific">Triparma columacea</name>
    <dbReference type="NCBI Taxonomy" id="722753"/>
    <lineage>
        <taxon>Eukaryota</taxon>
        <taxon>Sar</taxon>
        <taxon>Stramenopiles</taxon>
        <taxon>Ochrophyta</taxon>
        <taxon>Bolidophyceae</taxon>
        <taxon>Parmales</taxon>
        <taxon>Triparmaceae</taxon>
        <taxon>Triparma</taxon>
    </lineage>
</organism>